<organism evidence="2">
    <name type="scientific">Nicotiana tabacum</name>
    <name type="common">Common tobacco</name>
    <dbReference type="NCBI Taxonomy" id="4097"/>
    <lineage>
        <taxon>Eukaryota</taxon>
        <taxon>Viridiplantae</taxon>
        <taxon>Streptophyta</taxon>
        <taxon>Embryophyta</taxon>
        <taxon>Tracheophyta</taxon>
        <taxon>Spermatophyta</taxon>
        <taxon>Magnoliopsida</taxon>
        <taxon>eudicotyledons</taxon>
        <taxon>Gunneridae</taxon>
        <taxon>Pentapetalae</taxon>
        <taxon>asterids</taxon>
        <taxon>lamiids</taxon>
        <taxon>Solanales</taxon>
        <taxon>Solanaceae</taxon>
        <taxon>Nicotianoideae</taxon>
        <taxon>Nicotianeae</taxon>
        <taxon>Nicotiana</taxon>
    </lineage>
</organism>
<proteinExistence type="predicted"/>
<dbReference type="Pfam" id="PF13976">
    <property type="entry name" value="gag_pre-integrs"/>
    <property type="match status" value="1"/>
</dbReference>
<protein>
    <recommendedName>
        <fullName evidence="1">GAG-pre-integrase domain-containing protein</fullName>
    </recommendedName>
</protein>
<dbReference type="KEGG" id="nta:107811520"/>
<dbReference type="OMA" id="QCEVCEL"/>
<reference evidence="2" key="1">
    <citation type="submission" date="2025-08" db="UniProtKB">
        <authorList>
            <consortium name="RefSeq"/>
        </authorList>
    </citation>
    <scope>IDENTIFICATION</scope>
</reference>
<dbReference type="InterPro" id="IPR025724">
    <property type="entry name" value="GAG-pre-integrase_dom"/>
</dbReference>
<dbReference type="AlphaFoldDB" id="A0A1S4BSU2"/>
<accession>A0A1S4BSU2</accession>
<gene>
    <name evidence="2" type="primary">LOC107811520</name>
</gene>
<sequence length="101" mass="11114">MDHGSWTQALLITSLDRSTGQTIGTGRESEGLYYLNSLNPSTTCLVTDPPDLIHRRLGHPSLSKLQKMMPSSSSLSILDCESCQLEKHTRASFPRSVESHA</sequence>
<evidence type="ECO:0000259" key="1">
    <source>
        <dbReference type="Pfam" id="PF13976"/>
    </source>
</evidence>
<dbReference type="OrthoDB" id="1436132at2759"/>
<dbReference type="RefSeq" id="XP_016491955.1">
    <property type="nucleotide sequence ID" value="XM_016636469.1"/>
</dbReference>
<evidence type="ECO:0000313" key="2">
    <source>
        <dbReference type="RefSeq" id="XP_016491955.1"/>
    </source>
</evidence>
<feature type="domain" description="GAG-pre-integrase" evidence="1">
    <location>
        <begin position="31"/>
        <end position="88"/>
    </location>
</feature>
<dbReference type="PaxDb" id="4097-A0A1S4BSU2"/>
<name>A0A1S4BSU2_TOBAC</name>